<evidence type="ECO:0000313" key="2">
    <source>
        <dbReference type="Proteomes" id="UP000004525"/>
    </source>
</evidence>
<sequence>MAKAGVYGWKIAARTEVFFWGQCGGFILLSITRSQSQQSAHKDLEPKWPKPVFMDGKLQQGQKYSFLGNSVALFCFL</sequence>
<name>C2JUT5_LACRM</name>
<dbReference type="Proteomes" id="UP000004525">
    <property type="component" value="Unassembled WGS sequence"/>
</dbReference>
<gene>
    <name evidence="1" type="ORF">HMPREF0539_0669</name>
</gene>
<comment type="caution">
    <text evidence="1">The sequence shown here is derived from an EMBL/GenBank/DDBJ whole genome shotgun (WGS) entry which is preliminary data.</text>
</comment>
<dbReference type="HOGENOM" id="CLU_176937_0_0_9"/>
<reference evidence="1" key="1">
    <citation type="submission" date="2009-01" db="EMBL/GenBank/DDBJ databases">
        <authorList>
            <person name="Qin X."/>
            <person name="Bachman B."/>
            <person name="Battles P."/>
            <person name="Bell A."/>
            <person name="Bess C."/>
            <person name="Bickham C."/>
            <person name="Chaboub L."/>
            <person name="Chen D."/>
            <person name="Coyle M."/>
            <person name="Deiros D.R."/>
            <person name="Dinh H."/>
            <person name="Forbes L."/>
            <person name="Fowler G."/>
            <person name="Francisco L."/>
            <person name="Fu Q."/>
            <person name="Gubbala S."/>
            <person name="Hale W."/>
            <person name="Han Y."/>
            <person name="Hemphill L."/>
            <person name="Highlander S.K."/>
            <person name="Hirani K."/>
            <person name="Hogues M."/>
            <person name="Jackson L."/>
            <person name="Jakkamsetti A."/>
            <person name="Javaid M."/>
            <person name="Jiang H."/>
            <person name="Korchina V."/>
            <person name="Kovar C."/>
            <person name="Lara F."/>
            <person name="Lee S."/>
            <person name="Mata R."/>
            <person name="Mathew T."/>
            <person name="Moen C."/>
            <person name="Morales K."/>
            <person name="Munidasa M."/>
            <person name="Nazareth L."/>
            <person name="Ngo R."/>
            <person name="Nguyen L."/>
            <person name="Okwuonu G."/>
            <person name="Ongeri F."/>
            <person name="Patil S."/>
            <person name="Petrosino J."/>
            <person name="Pham C."/>
            <person name="Pham P."/>
            <person name="Pu L.-L."/>
            <person name="Puazo M."/>
            <person name="Raj R."/>
            <person name="Reid J."/>
            <person name="Rouhana J."/>
            <person name="Saada N."/>
            <person name="Shang Y."/>
            <person name="Simmons D."/>
            <person name="Thornton R."/>
            <person name="Warren J."/>
            <person name="Weissenberger G."/>
            <person name="Zhang J."/>
            <person name="Zhang L."/>
            <person name="Zhou C."/>
            <person name="Zhu D."/>
            <person name="Muzny D."/>
            <person name="Worley K."/>
            <person name="Gibbs R."/>
        </authorList>
    </citation>
    <scope>NUCLEOTIDE SEQUENCE [LARGE SCALE GENOMIC DNA]</scope>
    <source>
        <strain evidence="1">LMS2-1</strain>
    </source>
</reference>
<protein>
    <submittedName>
        <fullName evidence="1">Uncharacterized protein</fullName>
    </submittedName>
</protein>
<proteinExistence type="predicted"/>
<organism evidence="1 2">
    <name type="scientific">Lacticaseibacillus rhamnosus (strain LMS2-1)</name>
    <dbReference type="NCBI Taxonomy" id="525361"/>
    <lineage>
        <taxon>Bacteria</taxon>
        <taxon>Bacillati</taxon>
        <taxon>Bacillota</taxon>
        <taxon>Bacilli</taxon>
        <taxon>Lactobacillales</taxon>
        <taxon>Lactobacillaceae</taxon>
        <taxon>Lacticaseibacillus</taxon>
    </lineage>
</organism>
<dbReference type="AlphaFoldDB" id="C2JUT5"/>
<accession>C2JUT5</accession>
<dbReference type="EMBL" id="ACIZ01000022">
    <property type="protein sequence ID" value="EEN81345.1"/>
    <property type="molecule type" value="Genomic_DNA"/>
</dbReference>
<evidence type="ECO:0000313" key="1">
    <source>
        <dbReference type="EMBL" id="EEN81345.1"/>
    </source>
</evidence>
<keyword evidence="2" id="KW-1185">Reference proteome</keyword>
<dbReference type="RefSeq" id="WP_005690905.1">
    <property type="nucleotide sequence ID" value="NZ_GG692961.1"/>
</dbReference>